<gene>
    <name evidence="1" type="ORF">METZ01_LOCUS15181</name>
</gene>
<organism evidence="1">
    <name type="scientific">marine metagenome</name>
    <dbReference type="NCBI Taxonomy" id="408172"/>
    <lineage>
        <taxon>unclassified sequences</taxon>
        <taxon>metagenomes</taxon>
        <taxon>ecological metagenomes</taxon>
    </lineage>
</organism>
<reference evidence="1" key="1">
    <citation type="submission" date="2018-05" db="EMBL/GenBank/DDBJ databases">
        <authorList>
            <person name="Lanie J.A."/>
            <person name="Ng W.-L."/>
            <person name="Kazmierczak K.M."/>
            <person name="Andrzejewski T.M."/>
            <person name="Davidsen T.M."/>
            <person name="Wayne K.J."/>
            <person name="Tettelin H."/>
            <person name="Glass J.I."/>
            <person name="Rusch D."/>
            <person name="Podicherti R."/>
            <person name="Tsui H.-C.T."/>
            <person name="Winkler M.E."/>
        </authorList>
    </citation>
    <scope>NUCLEOTIDE SEQUENCE</scope>
</reference>
<sequence>MVGNKQVTGTICAYRKGRWLINQRPFQQTRIIRHVHRSLSAIPTTGSI</sequence>
<evidence type="ECO:0000313" key="1">
    <source>
        <dbReference type="EMBL" id="SUZ62327.1"/>
    </source>
</evidence>
<accession>A0A381P7I2</accession>
<name>A0A381P7I2_9ZZZZ</name>
<dbReference type="EMBL" id="UINC01000863">
    <property type="protein sequence ID" value="SUZ62327.1"/>
    <property type="molecule type" value="Genomic_DNA"/>
</dbReference>
<protein>
    <submittedName>
        <fullName evidence="1">Uncharacterized protein</fullName>
    </submittedName>
</protein>
<proteinExistence type="predicted"/>
<dbReference type="AlphaFoldDB" id="A0A381P7I2"/>